<organism evidence="1 2">
    <name type="scientific">Muricoccus vinaceus</name>
    <dbReference type="NCBI Taxonomy" id="424704"/>
    <lineage>
        <taxon>Bacteria</taxon>
        <taxon>Pseudomonadati</taxon>
        <taxon>Pseudomonadota</taxon>
        <taxon>Alphaproteobacteria</taxon>
        <taxon>Acetobacterales</taxon>
        <taxon>Roseomonadaceae</taxon>
        <taxon>Muricoccus</taxon>
    </lineage>
</organism>
<sequence>MQGTTILFSEMTPPPGQEAGFHDWYDTEHIPLRMAVPGFVSARRYRDTAEGAGGFLAVYEMDAPGVLASEAYAGVKNRPTEATRNMLGSVSGFTRYIGQEIAVRRRTEGDAASALEAPLLYAVWFNVPAERCGEFDAWYEQDHVPLLMEAPEWLMVRRFRVTDADPLPYNRLALHYLSDGSALTSPAREKARATPWRAKLAAEPWFKGTYGVFEAIRPRQRPPVT</sequence>
<dbReference type="SUPFAM" id="SSF54909">
    <property type="entry name" value="Dimeric alpha+beta barrel"/>
    <property type="match status" value="2"/>
</dbReference>
<evidence type="ECO:0008006" key="3">
    <source>
        <dbReference type="Google" id="ProtNLM"/>
    </source>
</evidence>
<gene>
    <name evidence="1" type="ORF">ACFFIC_08910</name>
</gene>
<accession>A0ABV6ISG4</accession>
<dbReference type="Proteomes" id="UP001589789">
    <property type="component" value="Unassembled WGS sequence"/>
</dbReference>
<evidence type="ECO:0000313" key="2">
    <source>
        <dbReference type="Proteomes" id="UP001589789"/>
    </source>
</evidence>
<dbReference type="EMBL" id="JBHLVZ010000011">
    <property type="protein sequence ID" value="MFC0385675.1"/>
    <property type="molecule type" value="Genomic_DNA"/>
</dbReference>
<comment type="caution">
    <text evidence="1">The sequence shown here is derived from an EMBL/GenBank/DDBJ whole genome shotgun (WGS) entry which is preliminary data.</text>
</comment>
<dbReference type="RefSeq" id="WP_377049823.1">
    <property type="nucleotide sequence ID" value="NZ_JBHLVZ010000011.1"/>
</dbReference>
<evidence type="ECO:0000313" key="1">
    <source>
        <dbReference type="EMBL" id="MFC0385675.1"/>
    </source>
</evidence>
<reference evidence="1 2" key="1">
    <citation type="submission" date="2024-09" db="EMBL/GenBank/DDBJ databases">
        <authorList>
            <person name="Sun Q."/>
            <person name="Mori K."/>
        </authorList>
    </citation>
    <scope>NUCLEOTIDE SEQUENCE [LARGE SCALE GENOMIC DNA]</scope>
    <source>
        <strain evidence="1 2">CCM 7468</strain>
    </source>
</reference>
<proteinExistence type="predicted"/>
<keyword evidence="2" id="KW-1185">Reference proteome</keyword>
<protein>
    <recommendedName>
        <fullName evidence="3">EthD domain-containing protein</fullName>
    </recommendedName>
</protein>
<dbReference type="InterPro" id="IPR011008">
    <property type="entry name" value="Dimeric_a/b-barrel"/>
</dbReference>
<name>A0ABV6ISG4_9PROT</name>